<reference evidence="21 22" key="1">
    <citation type="journal article" date="2018" name="Int. J. Syst. Evol. Microbiol.">
        <title>Adhaeribacter swui sp. nov., isolated from wet mud.</title>
        <authorList>
            <person name="Kim D.U."/>
            <person name="Kim K.W."/>
            <person name="Kang M.S."/>
            <person name="Kim J.Y."/>
            <person name="Jang J.H."/>
            <person name="Kim M.K."/>
        </authorList>
    </citation>
    <scope>NUCLEOTIDE SEQUENCE [LARGE SCALE GENOMIC DNA]</scope>
    <source>
        <strain evidence="21 22">KCTC 52873</strain>
    </source>
</reference>
<feature type="domain" description="Polysaccharide chain length determinant N-terminal" evidence="18">
    <location>
        <begin position="14"/>
        <end position="107"/>
    </location>
</feature>
<gene>
    <name evidence="21" type="ORF">HUW51_06480</name>
</gene>
<dbReference type="InterPro" id="IPR050445">
    <property type="entry name" value="Bact_polysacc_biosynth/exp"/>
</dbReference>
<organism evidence="21 22">
    <name type="scientific">Adhaeribacter swui</name>
    <dbReference type="NCBI Taxonomy" id="2086471"/>
    <lineage>
        <taxon>Bacteria</taxon>
        <taxon>Pseudomonadati</taxon>
        <taxon>Bacteroidota</taxon>
        <taxon>Cytophagia</taxon>
        <taxon>Cytophagales</taxon>
        <taxon>Hymenobacteraceae</taxon>
        <taxon>Adhaeribacter</taxon>
    </lineage>
</organism>
<evidence type="ECO:0000259" key="20">
    <source>
        <dbReference type="Pfam" id="PF13807"/>
    </source>
</evidence>
<comment type="similarity">
    <text evidence="2">Belongs to the CpsD/CapB family.</text>
</comment>
<comment type="catalytic activity">
    <reaction evidence="15">
        <text>L-tyrosyl-[protein] + ATP = O-phospho-L-tyrosyl-[protein] + ADP + H(+)</text>
        <dbReference type="Rhea" id="RHEA:10596"/>
        <dbReference type="Rhea" id="RHEA-COMP:10136"/>
        <dbReference type="Rhea" id="RHEA-COMP:20101"/>
        <dbReference type="ChEBI" id="CHEBI:15378"/>
        <dbReference type="ChEBI" id="CHEBI:30616"/>
        <dbReference type="ChEBI" id="CHEBI:46858"/>
        <dbReference type="ChEBI" id="CHEBI:61978"/>
        <dbReference type="ChEBI" id="CHEBI:456216"/>
        <dbReference type="EC" id="2.7.10.2"/>
    </reaction>
</comment>
<evidence type="ECO:0000313" key="21">
    <source>
        <dbReference type="EMBL" id="QNF32393.1"/>
    </source>
</evidence>
<accession>A0A7G7G5F9</accession>
<keyword evidence="14" id="KW-0829">Tyrosine-protein kinase</keyword>
<keyword evidence="11" id="KW-0067">ATP-binding</keyword>
<dbReference type="Pfam" id="PF02706">
    <property type="entry name" value="Wzz"/>
    <property type="match status" value="1"/>
</dbReference>
<keyword evidence="13 17" id="KW-0472">Membrane</keyword>
<dbReference type="InterPro" id="IPR003856">
    <property type="entry name" value="LPS_length_determ_N"/>
</dbReference>
<dbReference type="GO" id="GO:0004715">
    <property type="term" value="F:non-membrane spanning protein tyrosine kinase activity"/>
    <property type="evidence" value="ECO:0007669"/>
    <property type="project" value="UniProtKB-EC"/>
</dbReference>
<keyword evidence="22" id="KW-1185">Reference proteome</keyword>
<evidence type="ECO:0000256" key="4">
    <source>
        <dbReference type="ARBA" id="ARBA00011903"/>
    </source>
</evidence>
<evidence type="ECO:0000256" key="8">
    <source>
        <dbReference type="ARBA" id="ARBA00022692"/>
    </source>
</evidence>
<dbReference type="GO" id="GO:0005886">
    <property type="term" value="C:plasma membrane"/>
    <property type="evidence" value="ECO:0007669"/>
    <property type="project" value="UniProtKB-SubCell"/>
</dbReference>
<dbReference type="InterPro" id="IPR025669">
    <property type="entry name" value="AAA_dom"/>
</dbReference>
<evidence type="ECO:0000256" key="13">
    <source>
        <dbReference type="ARBA" id="ARBA00023136"/>
    </source>
</evidence>
<keyword evidence="9" id="KW-0547">Nucleotide-binding</keyword>
<comment type="similarity">
    <text evidence="3">Belongs to the etk/wzc family.</text>
</comment>
<dbReference type="PANTHER" id="PTHR32309:SF13">
    <property type="entry name" value="FERRIC ENTEROBACTIN TRANSPORT PROTEIN FEPE"/>
    <property type="match status" value="1"/>
</dbReference>
<protein>
    <recommendedName>
        <fullName evidence="4">non-specific protein-tyrosine kinase</fullName>
        <ecNumber evidence="4">2.7.10.2</ecNumber>
    </recommendedName>
</protein>
<evidence type="ECO:0000313" key="22">
    <source>
        <dbReference type="Proteomes" id="UP000515237"/>
    </source>
</evidence>
<dbReference type="CDD" id="cd05387">
    <property type="entry name" value="BY-kinase"/>
    <property type="match status" value="1"/>
</dbReference>
<dbReference type="InterPro" id="IPR032807">
    <property type="entry name" value="GNVR"/>
</dbReference>
<keyword evidence="10 21" id="KW-0418">Kinase</keyword>
<evidence type="ECO:0000256" key="3">
    <source>
        <dbReference type="ARBA" id="ARBA00008883"/>
    </source>
</evidence>
<evidence type="ECO:0000256" key="15">
    <source>
        <dbReference type="ARBA" id="ARBA00051245"/>
    </source>
</evidence>
<dbReference type="Proteomes" id="UP000515237">
    <property type="component" value="Chromosome"/>
</dbReference>
<feature type="coiled-coil region" evidence="16">
    <location>
        <begin position="267"/>
        <end position="294"/>
    </location>
</feature>
<evidence type="ECO:0000256" key="10">
    <source>
        <dbReference type="ARBA" id="ARBA00022777"/>
    </source>
</evidence>
<keyword evidence="7 21" id="KW-0808">Transferase</keyword>
<evidence type="ECO:0000256" key="9">
    <source>
        <dbReference type="ARBA" id="ARBA00022741"/>
    </source>
</evidence>
<dbReference type="EMBL" id="CP055156">
    <property type="protein sequence ID" value="QNF32393.1"/>
    <property type="molecule type" value="Genomic_DNA"/>
</dbReference>
<keyword evidence="6" id="KW-0997">Cell inner membrane</keyword>
<proteinExistence type="inferred from homology"/>
<dbReference type="Pfam" id="PF13807">
    <property type="entry name" value="GNVR"/>
    <property type="match status" value="1"/>
</dbReference>
<dbReference type="EC" id="2.7.10.2" evidence="4"/>
<dbReference type="RefSeq" id="WP_185273173.1">
    <property type="nucleotide sequence ID" value="NZ_CP055156.1"/>
</dbReference>
<feature type="transmembrane region" description="Helical" evidence="17">
    <location>
        <begin position="26"/>
        <end position="47"/>
    </location>
</feature>
<keyword evidence="8 17" id="KW-0812">Transmembrane</keyword>
<feature type="domain" description="Tyrosine-protein kinase G-rich" evidence="20">
    <location>
        <begin position="433"/>
        <end position="512"/>
    </location>
</feature>
<evidence type="ECO:0000256" key="11">
    <source>
        <dbReference type="ARBA" id="ARBA00022840"/>
    </source>
</evidence>
<keyword evidence="5" id="KW-1003">Cell membrane</keyword>
<keyword evidence="16" id="KW-0175">Coiled coil</keyword>
<dbReference type="InterPro" id="IPR027417">
    <property type="entry name" value="P-loop_NTPase"/>
</dbReference>
<dbReference type="AlphaFoldDB" id="A0A7G7G5F9"/>
<evidence type="ECO:0000256" key="14">
    <source>
        <dbReference type="ARBA" id="ARBA00023137"/>
    </source>
</evidence>
<evidence type="ECO:0000259" key="18">
    <source>
        <dbReference type="Pfam" id="PF02706"/>
    </source>
</evidence>
<evidence type="ECO:0000256" key="2">
    <source>
        <dbReference type="ARBA" id="ARBA00007316"/>
    </source>
</evidence>
<name>A0A7G7G5F9_9BACT</name>
<dbReference type="GO" id="GO:0005524">
    <property type="term" value="F:ATP binding"/>
    <property type="evidence" value="ECO:0007669"/>
    <property type="project" value="UniProtKB-KW"/>
</dbReference>
<evidence type="ECO:0000256" key="1">
    <source>
        <dbReference type="ARBA" id="ARBA00004429"/>
    </source>
</evidence>
<comment type="subcellular location">
    <subcellularLocation>
        <location evidence="1">Cell inner membrane</location>
        <topology evidence="1">Multi-pass membrane protein</topology>
    </subcellularLocation>
</comment>
<evidence type="ECO:0000256" key="7">
    <source>
        <dbReference type="ARBA" id="ARBA00022679"/>
    </source>
</evidence>
<feature type="transmembrane region" description="Helical" evidence="17">
    <location>
        <begin position="491"/>
        <end position="510"/>
    </location>
</feature>
<dbReference type="NCBIfam" id="TIGR01007">
    <property type="entry name" value="eps_fam"/>
    <property type="match status" value="1"/>
</dbReference>
<dbReference type="KEGG" id="aswu:HUW51_06480"/>
<dbReference type="SUPFAM" id="SSF52540">
    <property type="entry name" value="P-loop containing nucleoside triphosphate hydrolases"/>
    <property type="match status" value="1"/>
</dbReference>
<sequence>MVNREVLPFETEPVNLKNVISKYLKYWPLFAASIVLCLCLAYAYLLYATPEYSIVSTIQIKDDKKDPGAAKSDAFNDLDIFASTKNIHNEIEVLKAKSLMQRVLTELSMDASYFVEGPIKAKEVYVNYLPIKVAVRQFNPLVYDNQRIAISLEDKNTFTLKDASGVKAYKIGQEIIKPYATFTVNANPAAPASDVKYIEVKFNNLTKLANSYNSKLEVAPITKETNVLSITLTDAVPEKGKDIINKLIEVYNKEAMEDKNSIATNTIQFIDARLKDLTGELSDVERNVEKYKSQQLLTDVEADARLSISNASDYTKQLTDWGIQIDVLTSLENYLKKPRSRYELAPSNLNIKDPILLDLISKFNALQLERQRMLRTTQLDNPLVQNINEQLANLQTTMLENLKNIKGGLVITRNQLRSNLNQNASRIKQMPSMERDLLEINRQQGIKQALYQYLLQKREESALSLAATVSISRVIDAPAAGDDPVKPRKPLIFFLAFIIGVGLPFAFVFIKDSFNEKVQEFKDVELVTAAPLLGEISHNDTKETLVVTDKSRSLVAELFRHNRANLQLATLGQDNKVILVTSSMAGEGKTFFSLNLASSLALAGKKVVVLDFDLRKSGLTQNLGIPNEKGISNYLASEVSSIDDIIVSLQTVSGLYAIGSGPIPYNPAELILTNKVSEMIEELRERFDHIVLDTSPVGQVADALSLSPYIDSTIYLMRYNYTFKDQINIIEDIYKNNKLKNLMMVMNDAKKLKGYGSYGYGYAEEKKTPWKMRYKNKANV</sequence>
<feature type="domain" description="AAA" evidence="19">
    <location>
        <begin position="576"/>
        <end position="701"/>
    </location>
</feature>
<dbReference type="Gene3D" id="3.40.50.300">
    <property type="entry name" value="P-loop containing nucleotide triphosphate hydrolases"/>
    <property type="match status" value="1"/>
</dbReference>
<evidence type="ECO:0000256" key="12">
    <source>
        <dbReference type="ARBA" id="ARBA00022989"/>
    </source>
</evidence>
<dbReference type="Pfam" id="PF13614">
    <property type="entry name" value="AAA_31"/>
    <property type="match status" value="1"/>
</dbReference>
<evidence type="ECO:0000259" key="19">
    <source>
        <dbReference type="Pfam" id="PF13614"/>
    </source>
</evidence>
<evidence type="ECO:0000256" key="6">
    <source>
        <dbReference type="ARBA" id="ARBA00022519"/>
    </source>
</evidence>
<evidence type="ECO:0000256" key="17">
    <source>
        <dbReference type="SAM" id="Phobius"/>
    </source>
</evidence>
<dbReference type="PANTHER" id="PTHR32309">
    <property type="entry name" value="TYROSINE-PROTEIN KINASE"/>
    <property type="match status" value="1"/>
</dbReference>
<keyword evidence="12 17" id="KW-1133">Transmembrane helix</keyword>
<dbReference type="InterPro" id="IPR005702">
    <property type="entry name" value="Wzc-like_C"/>
</dbReference>
<evidence type="ECO:0000256" key="5">
    <source>
        <dbReference type="ARBA" id="ARBA00022475"/>
    </source>
</evidence>
<evidence type="ECO:0000256" key="16">
    <source>
        <dbReference type="SAM" id="Coils"/>
    </source>
</evidence>